<dbReference type="InterPro" id="IPR024230">
    <property type="entry name" value="GspL_cyto_dom"/>
</dbReference>
<keyword evidence="9" id="KW-0472">Membrane</keyword>
<dbReference type="GO" id="GO:0015628">
    <property type="term" value="P:protein secretion by the type II secretion system"/>
    <property type="evidence" value="ECO:0007669"/>
    <property type="project" value="InterPro"/>
</dbReference>
<feature type="domain" description="GspL cytoplasmic actin-ATPase-like" evidence="10">
    <location>
        <begin position="48"/>
        <end position="163"/>
    </location>
</feature>
<evidence type="ECO:0000256" key="4">
    <source>
        <dbReference type="ARBA" id="ARBA00022475"/>
    </source>
</evidence>
<evidence type="ECO:0000256" key="7">
    <source>
        <dbReference type="ARBA" id="ARBA00022927"/>
    </source>
</evidence>
<organism evidence="12 13">
    <name type="scientific">Caulobacter vibrioides (strain NA1000 / CB15N)</name>
    <name type="common">Caulobacter crescentus</name>
    <dbReference type="NCBI Taxonomy" id="565050"/>
    <lineage>
        <taxon>Bacteria</taxon>
        <taxon>Pseudomonadati</taxon>
        <taxon>Pseudomonadota</taxon>
        <taxon>Alphaproteobacteria</taxon>
        <taxon>Caulobacterales</taxon>
        <taxon>Caulobacteraceae</taxon>
        <taxon>Caulobacter</taxon>
    </lineage>
</organism>
<dbReference type="PATRIC" id="fig|565050.3.peg.179"/>
<dbReference type="InterPro" id="IPR007812">
    <property type="entry name" value="T2SS_protein-GspL"/>
</dbReference>
<evidence type="ECO:0000256" key="8">
    <source>
        <dbReference type="ARBA" id="ARBA00022989"/>
    </source>
</evidence>
<dbReference type="KEGG" id="ccs:CCNA_00180"/>
<keyword evidence="6" id="KW-0812">Transmembrane</keyword>
<evidence type="ECO:0000256" key="2">
    <source>
        <dbReference type="ARBA" id="ARBA00005318"/>
    </source>
</evidence>
<dbReference type="GeneID" id="7330224"/>
<dbReference type="RefSeq" id="YP_002515555.1">
    <property type="nucleotide sequence ID" value="NC_011916.1"/>
</dbReference>
<dbReference type="AlphaFoldDB" id="A0A0H3C657"/>
<accession>A0A0H3C657</accession>
<dbReference type="Pfam" id="PF12693">
    <property type="entry name" value="GspL_C"/>
    <property type="match status" value="1"/>
</dbReference>
<dbReference type="Proteomes" id="UP000001364">
    <property type="component" value="Chromosome"/>
</dbReference>
<evidence type="ECO:0000313" key="12">
    <source>
        <dbReference type="EMBL" id="ACL93647.1"/>
    </source>
</evidence>
<dbReference type="SMR" id="A0A0H3C657"/>
<evidence type="ECO:0000256" key="9">
    <source>
        <dbReference type="ARBA" id="ARBA00023136"/>
    </source>
</evidence>
<keyword evidence="5" id="KW-0997">Cell inner membrane</keyword>
<dbReference type="OrthoDB" id="7207161at2"/>
<dbReference type="SUPFAM" id="SSF53067">
    <property type="entry name" value="Actin-like ATPase domain"/>
    <property type="match status" value="1"/>
</dbReference>
<name>A0A0H3C657_CAUVN</name>
<reference evidence="12 13" key="1">
    <citation type="journal article" date="2010" name="J. Bacteriol.">
        <title>The genetic basis of laboratory adaptation in Caulobacter crescentus.</title>
        <authorList>
            <person name="Marks M.E."/>
            <person name="Castro-Rojas C.M."/>
            <person name="Teiling C."/>
            <person name="Du L."/>
            <person name="Kapatral V."/>
            <person name="Walunas T.L."/>
            <person name="Crosson S."/>
        </authorList>
    </citation>
    <scope>NUCLEOTIDE SEQUENCE [LARGE SCALE GENOMIC DNA]</scope>
    <source>
        <strain evidence="13">NA1000 / CB15N</strain>
    </source>
</reference>
<sequence>MDPRRMTLLSLLILPAAPDEPAQLLQDYGLSVTRRTLAPDERLDEVGAVILVAPGEEVVARWMDLPMGSAAQARSAAAFRLEDEVALGAEDLHIAVGEADAAGRTLVVWTARDKLQAWLDMAQTHGLAPQAVIPDYLLLPEAEDGVLTVGRLGARLALREPSKALSADADLAALLFENREHRYLAGKELDAQLITGARAPVINLLQGRFAVRTTGGRGGLRRLAILTAAAVLSPLLLMIAQIAHDQWTARALERQATKLAVSLAPQASRYEDAVGYALSRLAASQSGQGFGDLSASYLSMVESTPGVTLDTLVYGEEGAIRSTIVYNNYSDMDQLRLGAKRLGLELTEQSTASEGGRISSDLIIRRKP</sequence>
<dbReference type="GO" id="GO:0015627">
    <property type="term" value="C:type II protein secretion system complex"/>
    <property type="evidence" value="ECO:0007669"/>
    <property type="project" value="InterPro"/>
</dbReference>
<dbReference type="InterPro" id="IPR043129">
    <property type="entry name" value="ATPase_NBD"/>
</dbReference>
<comment type="subcellular location">
    <subcellularLocation>
        <location evidence="1">Cell inner membrane</location>
        <topology evidence="1">Single-pass membrane protein</topology>
    </subcellularLocation>
</comment>
<dbReference type="NCBIfam" id="TIGR01709">
    <property type="entry name" value="typeII_sec_gspL"/>
    <property type="match status" value="1"/>
</dbReference>
<keyword evidence="13" id="KW-1185">Reference proteome</keyword>
<dbReference type="RefSeq" id="WP_010918070.1">
    <property type="nucleotide sequence ID" value="NC_011916.1"/>
</dbReference>
<comment type="similarity">
    <text evidence="2">Belongs to the GSP L family.</text>
</comment>
<keyword evidence="8" id="KW-1133">Transmembrane helix</keyword>
<evidence type="ECO:0000259" key="10">
    <source>
        <dbReference type="Pfam" id="PF05134"/>
    </source>
</evidence>
<keyword evidence="4" id="KW-1003">Cell membrane</keyword>
<evidence type="ECO:0000259" key="11">
    <source>
        <dbReference type="Pfam" id="PF12693"/>
    </source>
</evidence>
<protein>
    <submittedName>
        <fullName evidence="12">Type II secretion pathway protein L</fullName>
    </submittedName>
</protein>
<gene>
    <name evidence="12" type="ordered locus">CCNA_00180</name>
</gene>
<dbReference type="InterPro" id="IPR025691">
    <property type="entry name" value="GspL_pp_dom"/>
</dbReference>
<dbReference type="EMBL" id="CP001340">
    <property type="protein sequence ID" value="ACL93647.1"/>
    <property type="molecule type" value="Genomic_DNA"/>
</dbReference>
<evidence type="ECO:0000256" key="6">
    <source>
        <dbReference type="ARBA" id="ARBA00022692"/>
    </source>
</evidence>
<evidence type="ECO:0000256" key="5">
    <source>
        <dbReference type="ARBA" id="ARBA00022519"/>
    </source>
</evidence>
<proteinExistence type="inferred from homology"/>
<evidence type="ECO:0000256" key="1">
    <source>
        <dbReference type="ARBA" id="ARBA00004377"/>
    </source>
</evidence>
<dbReference type="Pfam" id="PF05134">
    <property type="entry name" value="T2SSL"/>
    <property type="match status" value="1"/>
</dbReference>
<feature type="domain" description="GspL periplasmic" evidence="11">
    <location>
        <begin position="221"/>
        <end position="367"/>
    </location>
</feature>
<dbReference type="GO" id="GO:0005886">
    <property type="term" value="C:plasma membrane"/>
    <property type="evidence" value="ECO:0007669"/>
    <property type="project" value="UniProtKB-SubCell"/>
</dbReference>
<keyword evidence="3" id="KW-0813">Transport</keyword>
<dbReference type="HOGENOM" id="CLU_041016_3_0_5"/>
<evidence type="ECO:0000256" key="3">
    <source>
        <dbReference type="ARBA" id="ARBA00022448"/>
    </source>
</evidence>
<dbReference type="Gene3D" id="3.30.420.380">
    <property type="match status" value="1"/>
</dbReference>
<dbReference type="GO" id="GO:0009276">
    <property type="term" value="C:Gram-negative-bacterium-type cell wall"/>
    <property type="evidence" value="ECO:0007669"/>
    <property type="project" value="InterPro"/>
</dbReference>
<evidence type="ECO:0000313" key="13">
    <source>
        <dbReference type="Proteomes" id="UP000001364"/>
    </source>
</evidence>
<keyword evidence="7" id="KW-0653">Protein transport</keyword>